<dbReference type="SUPFAM" id="SSF140741">
    <property type="entry name" value="RUN domain-like"/>
    <property type="match status" value="1"/>
</dbReference>
<evidence type="ECO:0000313" key="2">
    <source>
        <dbReference type="EMBL" id="GFO17376.1"/>
    </source>
</evidence>
<proteinExistence type="predicted"/>
<dbReference type="Gene3D" id="1.20.58.900">
    <property type="match status" value="1"/>
</dbReference>
<feature type="domain" description="Mutator-like transposase" evidence="1">
    <location>
        <begin position="188"/>
        <end position="255"/>
    </location>
</feature>
<keyword evidence="3" id="KW-1185">Reference proteome</keyword>
<reference evidence="2 3" key="1">
    <citation type="journal article" date="2021" name="Elife">
        <title>Chloroplast acquisition without the gene transfer in kleptoplastic sea slugs, Plakobranchus ocellatus.</title>
        <authorList>
            <person name="Maeda T."/>
            <person name="Takahashi S."/>
            <person name="Yoshida T."/>
            <person name="Shimamura S."/>
            <person name="Takaki Y."/>
            <person name="Nagai Y."/>
            <person name="Toyoda A."/>
            <person name="Suzuki Y."/>
            <person name="Arimoto A."/>
            <person name="Ishii H."/>
            <person name="Satoh N."/>
            <person name="Nishiyama T."/>
            <person name="Hasebe M."/>
            <person name="Maruyama T."/>
            <person name="Minagawa J."/>
            <person name="Obokata J."/>
            <person name="Shigenobu S."/>
        </authorList>
    </citation>
    <scope>NUCLEOTIDE SEQUENCE [LARGE SCALE GENOMIC DNA]</scope>
</reference>
<dbReference type="Proteomes" id="UP000735302">
    <property type="component" value="Unassembled WGS sequence"/>
</dbReference>
<accession>A0AAV4BAD4</accession>
<sequence>MSVSHPLLKIFKATLLELHNQGGKIYDTNLRLVPFCRTLEDILRLGLNTNHGHWFSKSDYWTLFNKFGEKAGAGTYHLIKYVKDNQKQPEVLPTQESLPTLDEEYTFSLTEQKFAHFGQETNETHNPDVTRTIVDLQQIDLLVKHICCPECCNKAYGHARPAPLFIQQACNDIYDERDTLADSVSATALEIINEAYKDNERDEDRCMQIAVSFDGSWLTRGHKSMVGIGCVVEVLTGLVLDSHVMSQHCQKRRERSLRRPTPCG</sequence>
<dbReference type="Pfam" id="PF20700">
    <property type="entry name" value="Mutator"/>
    <property type="match status" value="1"/>
</dbReference>
<evidence type="ECO:0000313" key="3">
    <source>
        <dbReference type="Proteomes" id="UP000735302"/>
    </source>
</evidence>
<dbReference type="InterPro" id="IPR049012">
    <property type="entry name" value="Mutator_transp_dom"/>
</dbReference>
<organism evidence="2 3">
    <name type="scientific">Plakobranchus ocellatus</name>
    <dbReference type="NCBI Taxonomy" id="259542"/>
    <lineage>
        <taxon>Eukaryota</taxon>
        <taxon>Metazoa</taxon>
        <taxon>Spiralia</taxon>
        <taxon>Lophotrochozoa</taxon>
        <taxon>Mollusca</taxon>
        <taxon>Gastropoda</taxon>
        <taxon>Heterobranchia</taxon>
        <taxon>Euthyneura</taxon>
        <taxon>Panpulmonata</taxon>
        <taxon>Sacoglossa</taxon>
        <taxon>Placobranchoidea</taxon>
        <taxon>Plakobranchidae</taxon>
        <taxon>Plakobranchus</taxon>
    </lineage>
</organism>
<dbReference type="EMBL" id="BLXT01004787">
    <property type="protein sequence ID" value="GFO17376.1"/>
    <property type="molecule type" value="Genomic_DNA"/>
</dbReference>
<dbReference type="AlphaFoldDB" id="A0AAV4BAD4"/>
<protein>
    <recommendedName>
        <fullName evidence="1">Mutator-like transposase domain-containing protein</fullName>
    </recommendedName>
</protein>
<comment type="caution">
    <text evidence="2">The sequence shown here is derived from an EMBL/GenBank/DDBJ whole genome shotgun (WGS) entry which is preliminary data.</text>
</comment>
<gene>
    <name evidence="2" type="ORF">PoB_004388100</name>
</gene>
<dbReference type="InterPro" id="IPR037213">
    <property type="entry name" value="Run_dom_sf"/>
</dbReference>
<evidence type="ECO:0000259" key="1">
    <source>
        <dbReference type="Pfam" id="PF20700"/>
    </source>
</evidence>
<name>A0AAV4BAD4_9GAST</name>